<evidence type="ECO:0000313" key="3">
    <source>
        <dbReference type="EMBL" id="EPS57303.1"/>
    </source>
</evidence>
<comment type="similarity">
    <text evidence="1">Belongs to the LOB domain-containing protein family.</text>
</comment>
<feature type="non-terminal residue" evidence="3">
    <location>
        <position position="95"/>
    </location>
</feature>
<keyword evidence="4" id="KW-1185">Reference proteome</keyword>
<evidence type="ECO:0000259" key="2">
    <source>
        <dbReference type="PROSITE" id="PS50891"/>
    </source>
</evidence>
<evidence type="ECO:0000313" key="4">
    <source>
        <dbReference type="Proteomes" id="UP000015453"/>
    </source>
</evidence>
<accession>S8D3L3</accession>
<dbReference type="InterPro" id="IPR004883">
    <property type="entry name" value="LOB"/>
</dbReference>
<organism evidence="3 4">
    <name type="scientific">Genlisea aurea</name>
    <dbReference type="NCBI Taxonomy" id="192259"/>
    <lineage>
        <taxon>Eukaryota</taxon>
        <taxon>Viridiplantae</taxon>
        <taxon>Streptophyta</taxon>
        <taxon>Embryophyta</taxon>
        <taxon>Tracheophyta</taxon>
        <taxon>Spermatophyta</taxon>
        <taxon>Magnoliopsida</taxon>
        <taxon>eudicotyledons</taxon>
        <taxon>Gunneridae</taxon>
        <taxon>Pentapetalae</taxon>
        <taxon>asterids</taxon>
        <taxon>lamiids</taxon>
        <taxon>Lamiales</taxon>
        <taxon>Lentibulariaceae</taxon>
        <taxon>Genlisea</taxon>
    </lineage>
</organism>
<dbReference type="PANTHER" id="PTHR31301">
    <property type="entry name" value="LOB DOMAIN-CONTAINING PROTEIN 4-RELATED"/>
    <property type="match status" value="1"/>
</dbReference>
<dbReference type="PROSITE" id="PS50891">
    <property type="entry name" value="LOB"/>
    <property type="match status" value="1"/>
</dbReference>
<comment type="caution">
    <text evidence="3">The sequence shown here is derived from an EMBL/GenBank/DDBJ whole genome shotgun (WGS) entry which is preliminary data.</text>
</comment>
<protein>
    <recommendedName>
        <fullName evidence="2">LOB domain-containing protein</fullName>
    </recommendedName>
</protein>
<feature type="domain" description="LOB" evidence="2">
    <location>
        <begin position="1"/>
        <end position="95"/>
    </location>
</feature>
<name>S8D3L3_9LAMI</name>
<dbReference type="OrthoDB" id="913402at2759"/>
<sequence>ACASCKHQRKKCTENCALAPHFPVGKSREFRAVHKIFGVSNVTKMVTGLQREDDRKSAVESLTWEALCWGRDPVWGPYGAYRRVWEEMRMYKSYY</sequence>
<evidence type="ECO:0000256" key="1">
    <source>
        <dbReference type="ARBA" id="ARBA00005474"/>
    </source>
</evidence>
<dbReference type="EMBL" id="AUSU01010379">
    <property type="protein sequence ID" value="EPS57303.1"/>
    <property type="molecule type" value="Genomic_DNA"/>
</dbReference>
<dbReference type="PANTHER" id="PTHR31301:SF19">
    <property type="entry name" value="LOB DOMAIN-CONTAINING PROTEIN 2"/>
    <property type="match status" value="1"/>
</dbReference>
<feature type="non-terminal residue" evidence="3">
    <location>
        <position position="1"/>
    </location>
</feature>
<proteinExistence type="inferred from homology"/>
<reference evidence="3 4" key="1">
    <citation type="journal article" date="2013" name="BMC Genomics">
        <title>The miniature genome of a carnivorous plant Genlisea aurea contains a low number of genes and short non-coding sequences.</title>
        <authorList>
            <person name="Leushkin E.V."/>
            <person name="Sutormin R.A."/>
            <person name="Nabieva E.R."/>
            <person name="Penin A.A."/>
            <person name="Kondrashov A.S."/>
            <person name="Logacheva M.D."/>
        </authorList>
    </citation>
    <scope>NUCLEOTIDE SEQUENCE [LARGE SCALE GENOMIC DNA]</scope>
</reference>
<dbReference type="Pfam" id="PF03195">
    <property type="entry name" value="LOB"/>
    <property type="match status" value="1"/>
</dbReference>
<gene>
    <name evidence="3" type="ORF">M569_17516</name>
</gene>
<dbReference type="AlphaFoldDB" id="S8D3L3"/>
<dbReference type="Proteomes" id="UP000015453">
    <property type="component" value="Unassembled WGS sequence"/>
</dbReference>